<dbReference type="NCBIfam" id="TIGR00254">
    <property type="entry name" value="GGDEF"/>
    <property type="match status" value="1"/>
</dbReference>
<dbReference type="Pfam" id="PF00990">
    <property type="entry name" value="GGDEF"/>
    <property type="match status" value="1"/>
</dbReference>
<dbReference type="InterPro" id="IPR043128">
    <property type="entry name" value="Rev_trsase/Diguanyl_cyclase"/>
</dbReference>
<dbReference type="Gene3D" id="3.30.70.270">
    <property type="match status" value="1"/>
</dbReference>
<organism evidence="6 7">
    <name type="scientific">Pokkaliibacter plantistimulans</name>
    <dbReference type="NCBI Taxonomy" id="1635171"/>
    <lineage>
        <taxon>Bacteria</taxon>
        <taxon>Pseudomonadati</taxon>
        <taxon>Pseudomonadota</taxon>
        <taxon>Gammaproteobacteria</taxon>
        <taxon>Oceanospirillales</taxon>
        <taxon>Balneatrichaceae</taxon>
        <taxon>Pokkaliibacter</taxon>
    </lineage>
</organism>
<reference evidence="6 7" key="1">
    <citation type="submission" date="2015-03" db="EMBL/GenBank/DDBJ databases">
        <authorList>
            <person name="Krishnan R."/>
            <person name="Midha S."/>
            <person name="Patil P.B."/>
            <person name="Rameshkumar N."/>
        </authorList>
    </citation>
    <scope>NUCLEOTIDE SEQUENCE [LARGE SCALE GENOMIC DNA]</scope>
    <source>
        <strain evidence="6 7">L1E11</strain>
    </source>
</reference>
<dbReference type="PROSITE" id="PS51833">
    <property type="entry name" value="HDOD"/>
    <property type="match status" value="1"/>
</dbReference>
<dbReference type="InterPro" id="IPR013976">
    <property type="entry name" value="HDOD"/>
</dbReference>
<dbReference type="Proteomes" id="UP000248090">
    <property type="component" value="Unassembled WGS sequence"/>
</dbReference>
<dbReference type="EMBL" id="LAPT01000047">
    <property type="protein sequence ID" value="PXF31196.1"/>
    <property type="molecule type" value="Genomic_DNA"/>
</dbReference>
<dbReference type="Pfam" id="PF08668">
    <property type="entry name" value="HDOD"/>
    <property type="match status" value="1"/>
</dbReference>
<evidence type="ECO:0000256" key="3">
    <source>
        <dbReference type="SAM" id="Coils"/>
    </source>
</evidence>
<feature type="domain" description="HDOD" evidence="5">
    <location>
        <begin position="15"/>
        <end position="206"/>
    </location>
</feature>
<dbReference type="EC" id="2.7.7.65" evidence="1"/>
<dbReference type="PANTHER" id="PTHR45138:SF9">
    <property type="entry name" value="DIGUANYLATE CYCLASE DGCM-RELATED"/>
    <property type="match status" value="1"/>
</dbReference>
<dbReference type="PROSITE" id="PS50887">
    <property type="entry name" value="GGDEF"/>
    <property type="match status" value="1"/>
</dbReference>
<evidence type="ECO:0000259" key="4">
    <source>
        <dbReference type="PROSITE" id="PS50887"/>
    </source>
</evidence>
<dbReference type="InterPro" id="IPR000160">
    <property type="entry name" value="GGDEF_dom"/>
</dbReference>
<evidence type="ECO:0000259" key="5">
    <source>
        <dbReference type="PROSITE" id="PS51833"/>
    </source>
</evidence>
<comment type="catalytic activity">
    <reaction evidence="2">
        <text>2 GTP = 3',3'-c-di-GMP + 2 diphosphate</text>
        <dbReference type="Rhea" id="RHEA:24898"/>
        <dbReference type="ChEBI" id="CHEBI:33019"/>
        <dbReference type="ChEBI" id="CHEBI:37565"/>
        <dbReference type="ChEBI" id="CHEBI:58805"/>
        <dbReference type="EC" id="2.7.7.65"/>
    </reaction>
</comment>
<dbReference type="CDD" id="cd01949">
    <property type="entry name" value="GGDEF"/>
    <property type="match status" value="1"/>
</dbReference>
<dbReference type="SUPFAM" id="SSF109604">
    <property type="entry name" value="HD-domain/PDEase-like"/>
    <property type="match status" value="1"/>
</dbReference>
<dbReference type="SMART" id="SM00267">
    <property type="entry name" value="GGDEF"/>
    <property type="match status" value="1"/>
</dbReference>
<keyword evidence="3" id="KW-0175">Coiled coil</keyword>
<accession>A0ABX5LX01</accession>
<evidence type="ECO:0000313" key="6">
    <source>
        <dbReference type="EMBL" id="PXF31196.1"/>
    </source>
</evidence>
<evidence type="ECO:0000256" key="2">
    <source>
        <dbReference type="ARBA" id="ARBA00034247"/>
    </source>
</evidence>
<proteinExistence type="predicted"/>
<dbReference type="SUPFAM" id="SSF55073">
    <property type="entry name" value="Nucleotide cyclase"/>
    <property type="match status" value="1"/>
</dbReference>
<gene>
    <name evidence="6" type="ORF">WH50_11215</name>
</gene>
<evidence type="ECO:0000313" key="7">
    <source>
        <dbReference type="Proteomes" id="UP000248090"/>
    </source>
</evidence>
<protein>
    <recommendedName>
        <fullName evidence="1">diguanylate cyclase</fullName>
        <ecNumber evidence="1">2.7.7.65</ecNumber>
    </recommendedName>
</protein>
<feature type="domain" description="GGDEF" evidence="4">
    <location>
        <begin position="360"/>
        <end position="496"/>
    </location>
</feature>
<dbReference type="InterPro" id="IPR050469">
    <property type="entry name" value="Diguanylate_Cyclase"/>
</dbReference>
<name>A0ABX5LX01_9GAMM</name>
<dbReference type="PANTHER" id="PTHR45138">
    <property type="entry name" value="REGULATORY COMPONENTS OF SENSORY TRANSDUCTION SYSTEM"/>
    <property type="match status" value="1"/>
</dbReference>
<evidence type="ECO:0000256" key="1">
    <source>
        <dbReference type="ARBA" id="ARBA00012528"/>
    </source>
</evidence>
<dbReference type="RefSeq" id="WP_110187388.1">
    <property type="nucleotide sequence ID" value="NZ_CP177354.1"/>
</dbReference>
<sequence>MDDQIELRLKQCTKLPSLPSVALQLVEAAGKPDLDPDEVISILAKDPALAAKVIRVANSPLYGQLSKTQNLNQAIIKLGLHSVITLSLSFSITHGLRSEGQPHLLQVWKRSLISSIVARLIGQRHNIPNKEDLFLAALLQDIGILALDAMDDGYQQIILEAKTHQDILRLERQTYKTDHTEVGHWLLQQWNFPDLLCNAIQFSDDLAITHETEEASQFLSIVALSGRIADIWLHPSIRQASFTAMIANQKLVKLTDSEFQGVIDYVTSQMESFGQLFNIQLFSSKQAEQIQETASEVLAIRNLTLLREIRKEREKVDILEEQNRYLEDQVKRDPLTGLYNRRYLEHIMAIEFSEAEANEWPLSLIFMDLDNFKDINDRYGHPTGDEVLKKVSRYMERQLRRSDVVARYGGEEFVILLPNTRQDDTERLALRLKDGIKQLSCISEHGDAIHVSTSVGVACHSSKHPFAGANALIAAADKMLYEAKNSGRDLIRVYQRPEPL</sequence>
<keyword evidence="7" id="KW-1185">Reference proteome</keyword>
<dbReference type="Gene3D" id="1.10.3210.10">
    <property type="entry name" value="Hypothetical protein af1432"/>
    <property type="match status" value="1"/>
</dbReference>
<comment type="caution">
    <text evidence="6">The sequence shown here is derived from an EMBL/GenBank/DDBJ whole genome shotgun (WGS) entry which is preliminary data.</text>
</comment>
<feature type="coiled-coil region" evidence="3">
    <location>
        <begin position="302"/>
        <end position="329"/>
    </location>
</feature>
<dbReference type="InterPro" id="IPR029787">
    <property type="entry name" value="Nucleotide_cyclase"/>
</dbReference>